<proteinExistence type="predicted"/>
<accession>A0A3M7RVN7</accession>
<gene>
    <name evidence="1" type="ORF">BpHYR1_024987</name>
</gene>
<keyword evidence="2" id="KW-1185">Reference proteome</keyword>
<sequence length="61" mass="7120">MANQGEEQVEWSPEMPITKFVPDWGIRIAPFLNLITTYGSKNCFTKARFTYSRSKEDFENV</sequence>
<evidence type="ECO:0000313" key="2">
    <source>
        <dbReference type="Proteomes" id="UP000276133"/>
    </source>
</evidence>
<comment type="caution">
    <text evidence="1">The sequence shown here is derived from an EMBL/GenBank/DDBJ whole genome shotgun (WGS) entry which is preliminary data.</text>
</comment>
<protein>
    <submittedName>
        <fullName evidence="1">Uncharacterized protein</fullName>
    </submittedName>
</protein>
<dbReference type="EMBL" id="REGN01002547">
    <property type="protein sequence ID" value="RNA27405.1"/>
    <property type="molecule type" value="Genomic_DNA"/>
</dbReference>
<organism evidence="1 2">
    <name type="scientific">Brachionus plicatilis</name>
    <name type="common">Marine rotifer</name>
    <name type="synonym">Brachionus muelleri</name>
    <dbReference type="NCBI Taxonomy" id="10195"/>
    <lineage>
        <taxon>Eukaryota</taxon>
        <taxon>Metazoa</taxon>
        <taxon>Spiralia</taxon>
        <taxon>Gnathifera</taxon>
        <taxon>Rotifera</taxon>
        <taxon>Eurotatoria</taxon>
        <taxon>Monogononta</taxon>
        <taxon>Pseudotrocha</taxon>
        <taxon>Ploima</taxon>
        <taxon>Brachionidae</taxon>
        <taxon>Brachionus</taxon>
    </lineage>
</organism>
<dbReference type="AlphaFoldDB" id="A0A3M7RVN7"/>
<name>A0A3M7RVN7_BRAPC</name>
<reference evidence="1 2" key="1">
    <citation type="journal article" date="2018" name="Sci. Rep.">
        <title>Genomic signatures of local adaptation to the degree of environmental predictability in rotifers.</title>
        <authorList>
            <person name="Franch-Gras L."/>
            <person name="Hahn C."/>
            <person name="Garcia-Roger E.M."/>
            <person name="Carmona M.J."/>
            <person name="Serra M."/>
            <person name="Gomez A."/>
        </authorList>
    </citation>
    <scope>NUCLEOTIDE SEQUENCE [LARGE SCALE GENOMIC DNA]</scope>
    <source>
        <strain evidence="1">HYR1</strain>
    </source>
</reference>
<evidence type="ECO:0000313" key="1">
    <source>
        <dbReference type="EMBL" id="RNA27405.1"/>
    </source>
</evidence>
<dbReference type="Proteomes" id="UP000276133">
    <property type="component" value="Unassembled WGS sequence"/>
</dbReference>